<accession>A0A698XL88</accession>
<gene>
    <name evidence="1" type="ORF">TCE0_013f00793</name>
</gene>
<keyword evidence="2" id="KW-1185">Reference proteome</keyword>
<dbReference type="Proteomes" id="UP000053095">
    <property type="component" value="Unassembled WGS sequence"/>
</dbReference>
<evidence type="ECO:0000313" key="2">
    <source>
        <dbReference type="Proteomes" id="UP000053095"/>
    </source>
</evidence>
<dbReference type="SUPFAM" id="SSF81301">
    <property type="entry name" value="Nucleotidyltransferase"/>
    <property type="match status" value="1"/>
</dbReference>
<dbReference type="Pfam" id="PF08843">
    <property type="entry name" value="AbiEii"/>
    <property type="match status" value="1"/>
</dbReference>
<sequence length="213" mass="24403">MAPLADDKLQYVVAAIARRLDEMRIDYAIMGGAAVCLLSPDPTRMTEDVDLVIHVDQRRITADNLTTQLLRSYPREFGSVSQFGHIIPAYKLNGALIELEVFDQQSWPQRPQYNIPNASRWSISLNGYTVKVFSPEWILREKILSQHQRQGLKEQVDIRDAIEMLSLATPGKPELNFDSDPLLGEALVAFIRKRPDQERSLRQKIRCRAVFRN</sequence>
<dbReference type="InterPro" id="IPR043519">
    <property type="entry name" value="NT_sf"/>
</dbReference>
<dbReference type="AlphaFoldDB" id="A0A698XL88"/>
<dbReference type="InterPro" id="IPR014942">
    <property type="entry name" value="AbiEii"/>
</dbReference>
<dbReference type="Gene3D" id="3.30.460.40">
    <property type="match status" value="1"/>
</dbReference>
<protein>
    <submittedName>
        <fullName evidence="1">Uncharacterized protein</fullName>
    </submittedName>
</protein>
<proteinExistence type="predicted"/>
<organism evidence="1 2">
    <name type="scientific">Talaromyces pinophilus</name>
    <name type="common">Penicillium pinophilum</name>
    <dbReference type="NCBI Taxonomy" id="128442"/>
    <lineage>
        <taxon>Eukaryota</taxon>
        <taxon>Fungi</taxon>
        <taxon>Dikarya</taxon>
        <taxon>Ascomycota</taxon>
        <taxon>Pezizomycotina</taxon>
        <taxon>Eurotiomycetes</taxon>
        <taxon>Eurotiomycetidae</taxon>
        <taxon>Eurotiales</taxon>
        <taxon>Trichocomaceae</taxon>
        <taxon>Talaromyces</taxon>
        <taxon>Talaromyces sect. Talaromyces</taxon>
    </lineage>
</organism>
<name>A0A698XL88_TALPI</name>
<evidence type="ECO:0000313" key="1">
    <source>
        <dbReference type="EMBL" id="GAM33697.1"/>
    </source>
</evidence>
<reference evidence="2" key="1">
    <citation type="journal article" date="2015" name="Genome Announc.">
        <title>Draft genome sequence of Talaromyces cellulolyticus strain Y-94, a source of lignocellulosic biomass-degrading enzymes.</title>
        <authorList>
            <person name="Fujii T."/>
            <person name="Koike H."/>
            <person name="Sawayama S."/>
            <person name="Yano S."/>
            <person name="Inoue H."/>
        </authorList>
    </citation>
    <scope>NUCLEOTIDE SEQUENCE [LARGE SCALE GENOMIC DNA]</scope>
    <source>
        <strain evidence="2">Y-94</strain>
    </source>
</reference>
<dbReference type="EMBL" id="DF933809">
    <property type="protein sequence ID" value="GAM33697.1"/>
    <property type="molecule type" value="Genomic_DNA"/>
</dbReference>